<reference evidence="5" key="1">
    <citation type="submission" date="2020-05" db="EMBL/GenBank/DDBJ databases">
        <authorList>
            <person name="Chiriac C."/>
            <person name="Salcher M."/>
            <person name="Ghai R."/>
            <person name="Kavagutti S V."/>
        </authorList>
    </citation>
    <scope>NUCLEOTIDE SEQUENCE</scope>
</reference>
<keyword evidence="1" id="KW-0813">Transport</keyword>
<dbReference type="Gene3D" id="3.40.50.300">
    <property type="entry name" value="P-loop containing nucleotide triphosphate hydrolases"/>
    <property type="match status" value="1"/>
</dbReference>
<dbReference type="SUPFAM" id="SSF52540">
    <property type="entry name" value="P-loop containing nucleoside triphosphate hydrolases"/>
    <property type="match status" value="1"/>
</dbReference>
<evidence type="ECO:0000256" key="2">
    <source>
        <dbReference type="ARBA" id="ARBA00022741"/>
    </source>
</evidence>
<evidence type="ECO:0000313" key="5">
    <source>
        <dbReference type="EMBL" id="CAB5028531.1"/>
    </source>
</evidence>
<dbReference type="GO" id="GO:0005524">
    <property type="term" value="F:ATP binding"/>
    <property type="evidence" value="ECO:0007669"/>
    <property type="project" value="UniProtKB-KW"/>
</dbReference>
<evidence type="ECO:0000256" key="1">
    <source>
        <dbReference type="ARBA" id="ARBA00022448"/>
    </source>
</evidence>
<dbReference type="PANTHER" id="PTHR45772:SF2">
    <property type="entry name" value="ABC TRANSPORTER ATP-BINDING PROTEIN"/>
    <property type="match status" value="1"/>
</dbReference>
<dbReference type="InterPro" id="IPR051120">
    <property type="entry name" value="ABC_AA/LPS_Transport"/>
</dbReference>
<sequence length="58" mass="6198">MSEVRHETGCAVLLVEHDVPFVMGLCDRITVLNLGEVIAEGTPAEVSSNDLVRAAYLG</sequence>
<dbReference type="PANTHER" id="PTHR45772">
    <property type="entry name" value="CONSERVED COMPONENT OF ABC TRANSPORTER FOR NATURAL AMINO ACIDS-RELATED"/>
    <property type="match status" value="1"/>
</dbReference>
<name>A0A6J7RIF6_9ZZZZ</name>
<evidence type="ECO:0000259" key="4">
    <source>
        <dbReference type="Pfam" id="PF12399"/>
    </source>
</evidence>
<dbReference type="GO" id="GO:0005886">
    <property type="term" value="C:plasma membrane"/>
    <property type="evidence" value="ECO:0007669"/>
    <property type="project" value="TreeGrafter"/>
</dbReference>
<feature type="domain" description="Branched-chain amino acid ATP-binding cassette transporter C-terminal" evidence="4">
    <location>
        <begin position="36"/>
        <end position="58"/>
    </location>
</feature>
<proteinExistence type="predicted"/>
<organism evidence="5">
    <name type="scientific">freshwater metagenome</name>
    <dbReference type="NCBI Taxonomy" id="449393"/>
    <lineage>
        <taxon>unclassified sequences</taxon>
        <taxon>metagenomes</taxon>
        <taxon>ecological metagenomes</taxon>
    </lineage>
</organism>
<dbReference type="EMBL" id="CAFBOS010000351">
    <property type="protein sequence ID" value="CAB5028531.1"/>
    <property type="molecule type" value="Genomic_DNA"/>
</dbReference>
<keyword evidence="2" id="KW-0547">Nucleotide-binding</keyword>
<dbReference type="Pfam" id="PF12399">
    <property type="entry name" value="BCA_ABC_TP_C"/>
    <property type="match status" value="1"/>
</dbReference>
<evidence type="ECO:0000256" key="3">
    <source>
        <dbReference type="ARBA" id="ARBA00022840"/>
    </source>
</evidence>
<protein>
    <submittedName>
        <fullName evidence="5">Unannotated protein</fullName>
    </submittedName>
</protein>
<dbReference type="InterPro" id="IPR027417">
    <property type="entry name" value="P-loop_NTPase"/>
</dbReference>
<accession>A0A6J7RIF6</accession>
<dbReference type="InterPro" id="IPR032823">
    <property type="entry name" value="BCA_ABC_TP_C"/>
</dbReference>
<dbReference type="AlphaFoldDB" id="A0A6J7RIF6"/>
<keyword evidence="3" id="KW-0067">ATP-binding</keyword>
<gene>
    <name evidence="5" type="ORF">UFOPK3967_03245</name>
</gene>